<gene>
    <name evidence="1" type="ORF">PBRASI_LOCUS5337</name>
</gene>
<organism evidence="1 2">
    <name type="scientific">Paraglomus brasilianum</name>
    <dbReference type="NCBI Taxonomy" id="144538"/>
    <lineage>
        <taxon>Eukaryota</taxon>
        <taxon>Fungi</taxon>
        <taxon>Fungi incertae sedis</taxon>
        <taxon>Mucoromycota</taxon>
        <taxon>Glomeromycotina</taxon>
        <taxon>Glomeromycetes</taxon>
        <taxon>Paraglomerales</taxon>
        <taxon>Paraglomeraceae</taxon>
        <taxon>Paraglomus</taxon>
    </lineage>
</organism>
<dbReference type="Proteomes" id="UP000789739">
    <property type="component" value="Unassembled WGS sequence"/>
</dbReference>
<dbReference type="EMBL" id="CAJVPI010000613">
    <property type="protein sequence ID" value="CAG8555956.1"/>
    <property type="molecule type" value="Genomic_DNA"/>
</dbReference>
<protein>
    <submittedName>
        <fullName evidence="1">6608_t:CDS:1</fullName>
    </submittedName>
</protein>
<evidence type="ECO:0000313" key="2">
    <source>
        <dbReference type="Proteomes" id="UP000789739"/>
    </source>
</evidence>
<dbReference type="AlphaFoldDB" id="A0A9N9FTY9"/>
<evidence type="ECO:0000313" key="1">
    <source>
        <dbReference type="EMBL" id="CAG8555956.1"/>
    </source>
</evidence>
<sequence>MPVLIQQLRTVSLVTFCQPILAKLIRMFEQNFFIANRQKDSAELQFDNWLSTIYLPVKENLHEPIEEALKLIASRLPGALRRLQNAYRQQINGRARSSINNAPSEEDKFTQQMMTALPFSLTK</sequence>
<keyword evidence="2" id="KW-1185">Reference proteome</keyword>
<reference evidence="1" key="1">
    <citation type="submission" date="2021-06" db="EMBL/GenBank/DDBJ databases">
        <authorList>
            <person name="Kallberg Y."/>
            <person name="Tangrot J."/>
            <person name="Rosling A."/>
        </authorList>
    </citation>
    <scope>NUCLEOTIDE SEQUENCE</scope>
    <source>
        <strain evidence="1">BR232B</strain>
    </source>
</reference>
<comment type="caution">
    <text evidence="1">The sequence shown here is derived from an EMBL/GenBank/DDBJ whole genome shotgun (WGS) entry which is preliminary data.</text>
</comment>
<name>A0A9N9FTY9_9GLOM</name>
<proteinExistence type="predicted"/>
<accession>A0A9N9FTY9</accession>